<evidence type="ECO:0000313" key="4">
    <source>
        <dbReference type="Proteomes" id="UP000242715"/>
    </source>
</evidence>
<feature type="region of interest" description="Disordered" evidence="1">
    <location>
        <begin position="1"/>
        <end position="24"/>
    </location>
</feature>
<feature type="domain" description="GIR1-like zinc ribbon" evidence="2">
    <location>
        <begin position="102"/>
        <end position="130"/>
    </location>
</feature>
<dbReference type="InterPro" id="IPR056440">
    <property type="entry name" value="Zn-ribbon_GIR1"/>
</dbReference>
<evidence type="ECO:0000259" key="2">
    <source>
        <dbReference type="Pfam" id="PF24747"/>
    </source>
</evidence>
<proteinExistence type="predicted"/>
<dbReference type="Proteomes" id="UP000242715">
    <property type="component" value="Unassembled WGS sequence"/>
</dbReference>
<dbReference type="Pfam" id="PF24747">
    <property type="entry name" value="Zn-ribbon_GIR1"/>
    <property type="match status" value="1"/>
</dbReference>
<keyword evidence="4" id="KW-1185">Reference proteome</keyword>
<protein>
    <recommendedName>
        <fullName evidence="2">GIR1-like zinc ribbon domain-containing protein</fullName>
    </recommendedName>
</protein>
<accession>A0A2Z6MI57</accession>
<sequence>MSIEKKNHSTSDLNQPAQTERHNEYNLTVEPTFVGRNMRLAASKEDEYRPHSNVDLTLKLALPINNSENSENAPKFSTPLPSYLCSIFGSDLGGTAKDELPSMIVIGCNNCLKNVMVCKTDPKCPACKHPMLSVAKSLENRPTKRMRKSQI</sequence>
<dbReference type="EMBL" id="DF973178">
    <property type="protein sequence ID" value="GAU17977.1"/>
    <property type="molecule type" value="Genomic_DNA"/>
</dbReference>
<evidence type="ECO:0000256" key="1">
    <source>
        <dbReference type="SAM" id="MobiDB-lite"/>
    </source>
</evidence>
<dbReference type="OrthoDB" id="1464951at2759"/>
<evidence type="ECO:0000313" key="3">
    <source>
        <dbReference type="EMBL" id="GAU17977.1"/>
    </source>
</evidence>
<reference evidence="4" key="1">
    <citation type="journal article" date="2017" name="Front. Plant Sci.">
        <title>Climate Clever Clovers: New Paradigm to Reduce the Environmental Footprint of Ruminants by Breeding Low Methanogenic Forages Utilizing Haplotype Variation.</title>
        <authorList>
            <person name="Kaur P."/>
            <person name="Appels R."/>
            <person name="Bayer P.E."/>
            <person name="Keeble-Gagnere G."/>
            <person name="Wang J."/>
            <person name="Hirakawa H."/>
            <person name="Shirasawa K."/>
            <person name="Vercoe P."/>
            <person name="Stefanova K."/>
            <person name="Durmic Z."/>
            <person name="Nichols P."/>
            <person name="Revell C."/>
            <person name="Isobe S.N."/>
            <person name="Edwards D."/>
            <person name="Erskine W."/>
        </authorList>
    </citation>
    <scope>NUCLEOTIDE SEQUENCE [LARGE SCALE GENOMIC DNA]</scope>
    <source>
        <strain evidence="4">cv. Daliak</strain>
    </source>
</reference>
<gene>
    <name evidence="3" type="ORF">TSUD_50860</name>
</gene>
<name>A0A2Z6MI57_TRISU</name>
<organism evidence="3 4">
    <name type="scientific">Trifolium subterraneum</name>
    <name type="common">Subterranean clover</name>
    <dbReference type="NCBI Taxonomy" id="3900"/>
    <lineage>
        <taxon>Eukaryota</taxon>
        <taxon>Viridiplantae</taxon>
        <taxon>Streptophyta</taxon>
        <taxon>Embryophyta</taxon>
        <taxon>Tracheophyta</taxon>
        <taxon>Spermatophyta</taxon>
        <taxon>Magnoliopsida</taxon>
        <taxon>eudicotyledons</taxon>
        <taxon>Gunneridae</taxon>
        <taxon>Pentapetalae</taxon>
        <taxon>rosids</taxon>
        <taxon>fabids</taxon>
        <taxon>Fabales</taxon>
        <taxon>Fabaceae</taxon>
        <taxon>Papilionoideae</taxon>
        <taxon>50 kb inversion clade</taxon>
        <taxon>NPAAA clade</taxon>
        <taxon>Hologalegina</taxon>
        <taxon>IRL clade</taxon>
        <taxon>Trifolieae</taxon>
        <taxon>Trifolium</taxon>
    </lineage>
</organism>
<dbReference type="AlphaFoldDB" id="A0A2Z6MI57"/>